<feature type="domain" description="Ubiquitin carboxyl-terminal hydrolase C-terminal" evidence="8">
    <location>
        <begin position="6"/>
        <end position="97"/>
    </location>
</feature>
<dbReference type="AlphaFoldDB" id="A0A200PRX7"/>
<evidence type="ECO:0000313" key="10">
    <source>
        <dbReference type="Proteomes" id="UP000195402"/>
    </source>
</evidence>
<dbReference type="Pfam" id="PF14533">
    <property type="entry name" value="USP7_C2"/>
    <property type="match status" value="1"/>
</dbReference>
<dbReference type="STRING" id="56857.A0A200PRX7"/>
<evidence type="ECO:0000256" key="2">
    <source>
        <dbReference type="ARBA" id="ARBA00009085"/>
    </source>
</evidence>
<sequence>MTCDILYYEVLDTPVPELQGLKTLNITFCHATKDEVLIRSVTLPTHSTVGDVINDLKAKVEMSHPNAKLRLLGVRGRTLLKIFPLNQNIETIFDRHHVQRRQVIISIKANSTIAILLAFDLLFR</sequence>
<dbReference type="InParanoid" id="A0A200PRX7"/>
<evidence type="ECO:0000256" key="1">
    <source>
        <dbReference type="ARBA" id="ARBA00000707"/>
    </source>
</evidence>
<evidence type="ECO:0000256" key="7">
    <source>
        <dbReference type="ARBA" id="ARBA00022807"/>
    </source>
</evidence>
<keyword evidence="4" id="KW-0645">Protease</keyword>
<evidence type="ECO:0000256" key="5">
    <source>
        <dbReference type="ARBA" id="ARBA00022786"/>
    </source>
</evidence>
<dbReference type="EMBL" id="MVGT01004257">
    <property type="protein sequence ID" value="OVA00949.1"/>
    <property type="molecule type" value="Genomic_DNA"/>
</dbReference>
<dbReference type="GO" id="GO:0006508">
    <property type="term" value="P:proteolysis"/>
    <property type="evidence" value="ECO:0007669"/>
    <property type="project" value="UniProtKB-KW"/>
</dbReference>
<protein>
    <recommendedName>
        <fullName evidence="3">ubiquitinyl hydrolase 1</fullName>
        <ecNumber evidence="3">3.4.19.12</ecNumber>
    </recommendedName>
</protein>
<keyword evidence="10" id="KW-1185">Reference proteome</keyword>
<organism evidence="9 10">
    <name type="scientific">Macleaya cordata</name>
    <name type="common">Five-seeded plume-poppy</name>
    <name type="synonym">Bocconia cordata</name>
    <dbReference type="NCBI Taxonomy" id="56857"/>
    <lineage>
        <taxon>Eukaryota</taxon>
        <taxon>Viridiplantae</taxon>
        <taxon>Streptophyta</taxon>
        <taxon>Embryophyta</taxon>
        <taxon>Tracheophyta</taxon>
        <taxon>Spermatophyta</taxon>
        <taxon>Magnoliopsida</taxon>
        <taxon>Ranunculales</taxon>
        <taxon>Papaveraceae</taxon>
        <taxon>Papaveroideae</taxon>
        <taxon>Macleaya</taxon>
    </lineage>
</organism>
<evidence type="ECO:0000256" key="4">
    <source>
        <dbReference type="ARBA" id="ARBA00022670"/>
    </source>
</evidence>
<dbReference type="Proteomes" id="UP000195402">
    <property type="component" value="Unassembled WGS sequence"/>
</dbReference>
<proteinExistence type="inferred from homology"/>
<keyword evidence="5" id="KW-0833">Ubl conjugation pathway</keyword>
<dbReference type="InterPro" id="IPR029346">
    <property type="entry name" value="USP_C"/>
</dbReference>
<evidence type="ECO:0000256" key="3">
    <source>
        <dbReference type="ARBA" id="ARBA00012759"/>
    </source>
</evidence>
<name>A0A200PRX7_MACCD</name>
<evidence type="ECO:0000313" key="9">
    <source>
        <dbReference type="EMBL" id="OVA00949.1"/>
    </source>
</evidence>
<keyword evidence="7" id="KW-0788">Thiol protease</keyword>
<comment type="caution">
    <text evidence="9">The sequence shown here is derived from an EMBL/GenBank/DDBJ whole genome shotgun (WGS) entry which is preliminary data.</text>
</comment>
<gene>
    <name evidence="9" type="ORF">BVC80_2977g1</name>
</gene>
<dbReference type="GO" id="GO:0004843">
    <property type="term" value="F:cysteine-type deubiquitinase activity"/>
    <property type="evidence" value="ECO:0007669"/>
    <property type="project" value="UniProtKB-EC"/>
</dbReference>
<accession>A0A200PRX7</accession>
<comment type="similarity">
    <text evidence="2">Belongs to the peptidase C19 family.</text>
</comment>
<comment type="catalytic activity">
    <reaction evidence="1">
        <text>Thiol-dependent hydrolysis of ester, thioester, amide, peptide and isopeptide bonds formed by the C-terminal Gly of ubiquitin (a 76-residue protein attached to proteins as an intracellular targeting signal).</text>
        <dbReference type="EC" id="3.4.19.12"/>
    </reaction>
</comment>
<evidence type="ECO:0000256" key="6">
    <source>
        <dbReference type="ARBA" id="ARBA00022801"/>
    </source>
</evidence>
<dbReference type="OrthoDB" id="289038at2759"/>
<reference evidence="9 10" key="1">
    <citation type="journal article" date="2017" name="Mol. Plant">
        <title>The Genome of Medicinal Plant Macleaya cordata Provides New Insights into Benzylisoquinoline Alkaloids Metabolism.</title>
        <authorList>
            <person name="Liu X."/>
            <person name="Liu Y."/>
            <person name="Huang P."/>
            <person name="Ma Y."/>
            <person name="Qing Z."/>
            <person name="Tang Q."/>
            <person name="Cao H."/>
            <person name="Cheng P."/>
            <person name="Zheng Y."/>
            <person name="Yuan Z."/>
            <person name="Zhou Y."/>
            <person name="Liu J."/>
            <person name="Tang Z."/>
            <person name="Zhuo Y."/>
            <person name="Zhang Y."/>
            <person name="Yu L."/>
            <person name="Huang J."/>
            <person name="Yang P."/>
            <person name="Peng Q."/>
            <person name="Zhang J."/>
            <person name="Jiang W."/>
            <person name="Zhang Z."/>
            <person name="Lin K."/>
            <person name="Ro D.K."/>
            <person name="Chen X."/>
            <person name="Xiong X."/>
            <person name="Shang Y."/>
            <person name="Huang S."/>
            <person name="Zeng J."/>
        </authorList>
    </citation>
    <scope>NUCLEOTIDE SEQUENCE [LARGE SCALE GENOMIC DNA]</scope>
    <source>
        <strain evidence="10">cv. BLH2017</strain>
        <tissue evidence="9">Root</tissue>
    </source>
</reference>
<evidence type="ECO:0000259" key="8">
    <source>
        <dbReference type="Pfam" id="PF14533"/>
    </source>
</evidence>
<keyword evidence="6" id="KW-0378">Hydrolase</keyword>
<dbReference type="EC" id="3.4.19.12" evidence="3"/>